<evidence type="ECO:0000256" key="1">
    <source>
        <dbReference type="ARBA" id="ARBA00023002"/>
    </source>
</evidence>
<keyword evidence="1" id="KW-0560">Oxidoreductase</keyword>
<evidence type="ECO:0000313" key="4">
    <source>
        <dbReference type="Proteomes" id="UP000595636"/>
    </source>
</evidence>
<reference evidence="3 4" key="1">
    <citation type="submission" date="2020-12" db="EMBL/GenBank/DDBJ databases">
        <title>A novel species.</title>
        <authorList>
            <person name="Li K."/>
        </authorList>
    </citation>
    <scope>NUCLEOTIDE SEQUENCE [LARGE SCALE GENOMIC DNA]</scope>
    <source>
        <strain evidence="3 4">ZYC-3</strain>
    </source>
</reference>
<gene>
    <name evidence="3" type="ORF">JEQ17_22060</name>
</gene>
<dbReference type="Gene3D" id="3.20.20.100">
    <property type="entry name" value="NADP-dependent oxidoreductase domain"/>
    <property type="match status" value="1"/>
</dbReference>
<dbReference type="InterPro" id="IPR023210">
    <property type="entry name" value="NADP_OxRdtase_dom"/>
</dbReference>
<organism evidence="3 4">
    <name type="scientific">Streptomyces liliifuscus</name>
    <dbReference type="NCBI Taxonomy" id="2797636"/>
    <lineage>
        <taxon>Bacteria</taxon>
        <taxon>Bacillati</taxon>
        <taxon>Actinomycetota</taxon>
        <taxon>Actinomycetes</taxon>
        <taxon>Kitasatosporales</taxon>
        <taxon>Streptomycetaceae</taxon>
        <taxon>Streptomyces</taxon>
    </lineage>
</organism>
<dbReference type="GO" id="GO:0005829">
    <property type="term" value="C:cytosol"/>
    <property type="evidence" value="ECO:0007669"/>
    <property type="project" value="TreeGrafter"/>
</dbReference>
<dbReference type="InterPro" id="IPR020471">
    <property type="entry name" value="AKR"/>
</dbReference>
<sequence length="314" mass="33092">MTSLRKLGSSDLDVFPLSLGGNVFGWTADEAQSFAVLDAYTAAGGNFVDTADTYSAWVPGNEGGESETVLGDWLAARGNRADVVVATKVGAHPRYKGLSGVNIKAAADASLRRLKTDYIDLYYTHFDDPSVPVEEIITALDELVRAGKVRAIAASNLSPERLQESLDLSDREGLARYVALQPRYNLVSRDSYEGPLRDVASRAGLAVVPYSSLASGFLTGKYRAGAVVDSARAGSAGAHLESERGQRVLAALDEVARERGAEVATVALAWLASRPTVVAPIASARTVEQLPALLGVAELVLTDAELGRLTSASG</sequence>
<dbReference type="InterPro" id="IPR050523">
    <property type="entry name" value="AKR_Detox_Biosynth"/>
</dbReference>
<dbReference type="FunFam" id="3.20.20.100:FF:000004">
    <property type="entry name" value="Oxidoreductase, aldo/keto reductase"/>
    <property type="match status" value="1"/>
</dbReference>
<evidence type="ECO:0000259" key="2">
    <source>
        <dbReference type="Pfam" id="PF00248"/>
    </source>
</evidence>
<dbReference type="RefSeq" id="WP_200396833.1">
    <property type="nucleotide sequence ID" value="NZ_CP066831.1"/>
</dbReference>
<dbReference type="SUPFAM" id="SSF51430">
    <property type="entry name" value="NAD(P)-linked oxidoreductase"/>
    <property type="match status" value="1"/>
</dbReference>
<dbReference type="CDD" id="cd19081">
    <property type="entry name" value="AKR_AKR9C1"/>
    <property type="match status" value="1"/>
</dbReference>
<dbReference type="EMBL" id="CP066831">
    <property type="protein sequence ID" value="QQM41867.1"/>
    <property type="molecule type" value="Genomic_DNA"/>
</dbReference>
<keyword evidence="4" id="KW-1185">Reference proteome</keyword>
<dbReference type="AlphaFoldDB" id="A0A7T7KX53"/>
<evidence type="ECO:0000313" key="3">
    <source>
        <dbReference type="EMBL" id="QQM41867.1"/>
    </source>
</evidence>
<protein>
    <submittedName>
        <fullName evidence="3">Aldo/keto reductase</fullName>
    </submittedName>
</protein>
<proteinExistence type="predicted"/>
<accession>A0A7T7KX53</accession>
<dbReference type="PANTHER" id="PTHR43364">
    <property type="entry name" value="NADH-SPECIFIC METHYLGLYOXAL REDUCTASE-RELATED"/>
    <property type="match status" value="1"/>
</dbReference>
<dbReference type="PANTHER" id="PTHR43364:SF6">
    <property type="entry name" value="OXIDOREDUCTASE-RELATED"/>
    <property type="match status" value="1"/>
</dbReference>
<dbReference type="PRINTS" id="PR00069">
    <property type="entry name" value="ALDKETRDTASE"/>
</dbReference>
<dbReference type="KEGG" id="slf:JEQ17_22060"/>
<name>A0A7T7KX53_9ACTN</name>
<dbReference type="GO" id="GO:0016491">
    <property type="term" value="F:oxidoreductase activity"/>
    <property type="evidence" value="ECO:0007669"/>
    <property type="project" value="UniProtKB-KW"/>
</dbReference>
<dbReference type="Pfam" id="PF00248">
    <property type="entry name" value="Aldo_ket_red"/>
    <property type="match status" value="1"/>
</dbReference>
<feature type="domain" description="NADP-dependent oxidoreductase" evidence="2">
    <location>
        <begin position="17"/>
        <end position="312"/>
    </location>
</feature>
<dbReference type="InterPro" id="IPR036812">
    <property type="entry name" value="NAD(P)_OxRdtase_dom_sf"/>
</dbReference>
<dbReference type="Proteomes" id="UP000595636">
    <property type="component" value="Chromosome"/>
</dbReference>